<organism evidence="1 2">
    <name type="scientific">Rhizobium leguminosarum</name>
    <dbReference type="NCBI Taxonomy" id="384"/>
    <lineage>
        <taxon>Bacteria</taxon>
        <taxon>Pseudomonadati</taxon>
        <taxon>Pseudomonadota</taxon>
        <taxon>Alphaproteobacteria</taxon>
        <taxon>Hyphomicrobiales</taxon>
        <taxon>Rhizobiaceae</taxon>
        <taxon>Rhizobium/Agrobacterium group</taxon>
        <taxon>Rhizobium</taxon>
    </lineage>
</organism>
<protein>
    <submittedName>
        <fullName evidence="1">Uncharacterized protein</fullName>
    </submittedName>
</protein>
<evidence type="ECO:0000313" key="2">
    <source>
        <dbReference type="Proteomes" id="UP000471560"/>
    </source>
</evidence>
<reference evidence="1 2" key="1">
    <citation type="submission" date="2019-12" db="EMBL/GenBank/DDBJ databases">
        <title>Rhizobium genotypes associated with high levels of biological nitrogen fixation by grain legumes in a temperate-maritime cropping system.</title>
        <authorList>
            <person name="Maluk M."/>
            <person name="Francesc Ferrando Molina F."/>
            <person name="Lopez Del Egido L."/>
            <person name="Lafos M."/>
            <person name="Langarica-Fuentes A."/>
            <person name="Gebre Yohannes G."/>
            <person name="Young M.W."/>
            <person name="Martin P."/>
            <person name="Gantlett R."/>
            <person name="Kenicer G."/>
            <person name="Hawes C."/>
            <person name="Begg G.S."/>
            <person name="Quilliam R.S."/>
            <person name="Squire G.R."/>
            <person name="Poole P.S."/>
            <person name="Young P.W."/>
            <person name="Iannetta P.M."/>
            <person name="James E.K."/>
        </authorList>
    </citation>
    <scope>NUCLEOTIDE SEQUENCE [LARGE SCALE GENOMIC DNA]</scope>
    <source>
        <strain evidence="1 2">JHI1096</strain>
    </source>
</reference>
<evidence type="ECO:0000313" key="1">
    <source>
        <dbReference type="EMBL" id="NEI32709.1"/>
    </source>
</evidence>
<sequence>MTLISEELLFVVEELWSVDCFDASPLCVVAALPEPSAGLTFCVLLFVPDVAESLVSVLPDLAAGFCSVVVGRT</sequence>
<proteinExistence type="predicted"/>
<comment type="caution">
    <text evidence="1">The sequence shown here is derived from an EMBL/GenBank/DDBJ whole genome shotgun (WGS) entry which is preliminary data.</text>
</comment>
<dbReference type="Proteomes" id="UP000471560">
    <property type="component" value="Unassembled WGS sequence"/>
</dbReference>
<name>A0A6P0AYS2_RHILE</name>
<accession>A0A6P0AYS2</accession>
<dbReference type="EMBL" id="WUEZ01000002">
    <property type="protein sequence ID" value="NEI32709.1"/>
    <property type="molecule type" value="Genomic_DNA"/>
</dbReference>
<dbReference type="AlphaFoldDB" id="A0A6P0AYS2"/>
<gene>
    <name evidence="1" type="ORF">GR204_01585</name>
</gene>